<gene>
    <name evidence="2" type="ORF">DFH07DRAFT_971735</name>
</gene>
<reference evidence="2" key="1">
    <citation type="submission" date="2023-03" db="EMBL/GenBank/DDBJ databases">
        <title>Massive genome expansion in bonnet fungi (Mycena s.s.) driven by repeated elements and novel gene families across ecological guilds.</title>
        <authorList>
            <consortium name="Lawrence Berkeley National Laboratory"/>
            <person name="Harder C.B."/>
            <person name="Miyauchi S."/>
            <person name="Viragh M."/>
            <person name="Kuo A."/>
            <person name="Thoen E."/>
            <person name="Andreopoulos B."/>
            <person name="Lu D."/>
            <person name="Skrede I."/>
            <person name="Drula E."/>
            <person name="Henrissat B."/>
            <person name="Morin E."/>
            <person name="Kohler A."/>
            <person name="Barry K."/>
            <person name="LaButti K."/>
            <person name="Morin E."/>
            <person name="Salamov A."/>
            <person name="Lipzen A."/>
            <person name="Mereny Z."/>
            <person name="Hegedus B."/>
            <person name="Baldrian P."/>
            <person name="Stursova M."/>
            <person name="Weitz H."/>
            <person name="Taylor A."/>
            <person name="Grigoriev I.V."/>
            <person name="Nagy L.G."/>
            <person name="Martin F."/>
            <person name="Kauserud H."/>
        </authorList>
    </citation>
    <scope>NUCLEOTIDE SEQUENCE</scope>
    <source>
        <strain evidence="2">CBHHK188m</strain>
    </source>
</reference>
<evidence type="ECO:0000256" key="1">
    <source>
        <dbReference type="SAM" id="MobiDB-lite"/>
    </source>
</evidence>
<feature type="region of interest" description="Disordered" evidence="1">
    <location>
        <begin position="393"/>
        <end position="440"/>
    </location>
</feature>
<proteinExistence type="predicted"/>
<evidence type="ECO:0000313" key="2">
    <source>
        <dbReference type="EMBL" id="KAJ7723009.1"/>
    </source>
</evidence>
<protein>
    <submittedName>
        <fullName evidence="2">Uncharacterized protein</fullName>
    </submittedName>
</protein>
<feature type="compositionally biased region" description="Basic and acidic residues" evidence="1">
    <location>
        <begin position="393"/>
        <end position="409"/>
    </location>
</feature>
<evidence type="ECO:0000313" key="3">
    <source>
        <dbReference type="Proteomes" id="UP001215280"/>
    </source>
</evidence>
<dbReference type="Proteomes" id="UP001215280">
    <property type="component" value="Unassembled WGS sequence"/>
</dbReference>
<comment type="caution">
    <text evidence="2">The sequence shown here is derived from an EMBL/GenBank/DDBJ whole genome shotgun (WGS) entry which is preliminary data.</text>
</comment>
<feature type="compositionally biased region" description="Basic and acidic residues" evidence="1">
    <location>
        <begin position="35"/>
        <end position="56"/>
    </location>
</feature>
<name>A0AAD7MLG7_9AGAR</name>
<organism evidence="2 3">
    <name type="scientific">Mycena maculata</name>
    <dbReference type="NCBI Taxonomy" id="230809"/>
    <lineage>
        <taxon>Eukaryota</taxon>
        <taxon>Fungi</taxon>
        <taxon>Dikarya</taxon>
        <taxon>Basidiomycota</taxon>
        <taxon>Agaricomycotina</taxon>
        <taxon>Agaricomycetes</taxon>
        <taxon>Agaricomycetidae</taxon>
        <taxon>Agaricales</taxon>
        <taxon>Marasmiineae</taxon>
        <taxon>Mycenaceae</taxon>
        <taxon>Mycena</taxon>
    </lineage>
</organism>
<dbReference type="AlphaFoldDB" id="A0AAD7MLG7"/>
<sequence>MSPPPTISRRRRPVATVPPNDGCPPGSKITAQYHIETDSRSNKRKEPPSSEIENPKRLRSASVEPPPPPITTDSAPASTDPPPPKPRLRFRKNKVMDGETNAGGGVHLSEGQYTAPPPGGFPRPECVESPWRNTTDRNRADWGAQAGPKGWVRVYHAKYTANARDVVSKLLFVIPRLVEAPGVVISPPTSREDLDERLAAPWNFLISSISEEALTRLTDQCTWSTPTISFMVFPFDMPLPRYVMTLQNFSLADDIESNKYIARIIKAKLKSIKEASDFITKHSAADDTKAAENTIESIDVKSLEITITGGQTDLIWNIYCTPPKSLDFFHFLEWCTAARGLVFETDRFGTGVARMGKEQLFCVGCKSYDHPTGLCPLPRIVGWFGPSVQSVSSEDKTLQQADERNERKVPKSGRGAGKSQNGYRGGGKGGNRNTRGGRRH</sequence>
<accession>A0AAD7MLG7</accession>
<dbReference type="EMBL" id="JARJLG010000252">
    <property type="protein sequence ID" value="KAJ7723009.1"/>
    <property type="molecule type" value="Genomic_DNA"/>
</dbReference>
<keyword evidence="3" id="KW-1185">Reference proteome</keyword>
<feature type="region of interest" description="Disordered" evidence="1">
    <location>
        <begin position="1"/>
        <end position="92"/>
    </location>
</feature>